<dbReference type="RefSeq" id="XP_049332453.1">
    <property type="nucleotide sequence ID" value="XM_049476496.1"/>
</dbReference>
<keyword evidence="6" id="KW-0282">Flagellum</keyword>
<evidence type="ECO:0000256" key="9">
    <source>
        <dbReference type="ARBA" id="ARBA00023273"/>
    </source>
</evidence>
<dbReference type="Proteomes" id="UP000018467">
    <property type="component" value="Unassembled WGS sequence"/>
</dbReference>
<dbReference type="KEGG" id="amex:103032804"/>
<evidence type="ECO:0000313" key="14">
    <source>
        <dbReference type="Ensembl" id="ENSAMXP00000033961.1"/>
    </source>
</evidence>
<dbReference type="CTD" id="115811"/>
<dbReference type="SMART" id="SM00015">
    <property type="entry name" value="IQ"/>
    <property type="match status" value="1"/>
</dbReference>
<evidence type="ECO:0000256" key="6">
    <source>
        <dbReference type="ARBA" id="ARBA00022846"/>
    </source>
</evidence>
<evidence type="ECO:0000256" key="8">
    <source>
        <dbReference type="ARBA" id="ARBA00023212"/>
    </source>
</evidence>
<dbReference type="GeneTree" id="ENSGT00730000111354"/>
<dbReference type="PANTHER" id="PTHR31598">
    <property type="entry name" value="IQ DOMAIN-CONTAINING PROTEIN D"/>
    <property type="match status" value="1"/>
</dbReference>
<dbReference type="CDD" id="cd23767">
    <property type="entry name" value="IQCD"/>
    <property type="match status" value="1"/>
</dbReference>
<evidence type="ECO:0000256" key="5">
    <source>
        <dbReference type="ARBA" id="ARBA00022490"/>
    </source>
</evidence>
<keyword evidence="5" id="KW-0963">Cytoplasm</keyword>
<sequence length="407" mass="47142">MASETDEALCVNERQTETPSSVTPHKKTQKLLNLSRKKLVSLEKQRILGVVDECISLMELVALLPSELTHPESLSVSLRAEMTRALTEDLHLSKAYQDLSLDPGAKGQEAAAKAVQDSLLNISRLLRACPTAKVGLKGAGSIEEDRKGVEEMLEWLQDNRVVLLKRLFMTPMEERVRIQRMQEDTLRHNSNQKVLATLEKEAAAAVKDRDKEISWMNKVIQWLRSSILKTEKCSDDFVVRKQKEAERHDESVQKTSELKQTRLQEEVNQLKVQLKNLIIQHRDAELALRKKSYKVETEVQNWIEKYDAEMGEKQTKLEEITQIHEEEMAELSELQEYYAVRELEFSKIMEEHRIEQERRDEEEREREVQSRAAIIIQAFWRGWCVRKAMKAKTKGQKNKKGKGKKGK</sequence>
<dbReference type="RefSeq" id="XP_022536669.1">
    <property type="nucleotide sequence ID" value="XM_022680948.2"/>
</dbReference>
<organism evidence="14 15">
    <name type="scientific">Astyanax mexicanus</name>
    <name type="common">Blind cave fish</name>
    <name type="synonym">Astyanax fasciatus mexicanus</name>
    <dbReference type="NCBI Taxonomy" id="7994"/>
    <lineage>
        <taxon>Eukaryota</taxon>
        <taxon>Metazoa</taxon>
        <taxon>Chordata</taxon>
        <taxon>Craniata</taxon>
        <taxon>Vertebrata</taxon>
        <taxon>Euteleostomi</taxon>
        <taxon>Actinopterygii</taxon>
        <taxon>Neopterygii</taxon>
        <taxon>Teleostei</taxon>
        <taxon>Ostariophysi</taxon>
        <taxon>Characiformes</taxon>
        <taxon>Characoidei</taxon>
        <taxon>Acestrorhamphidae</taxon>
        <taxon>Acestrorhamphinae</taxon>
        <taxon>Astyanax</taxon>
    </lineage>
</organism>
<comment type="subunit">
    <text evidence="11">Component of the nexin-dynein regulatory complex (N-DRC). Interacts with CFAP52.</text>
</comment>
<evidence type="ECO:0000256" key="10">
    <source>
        <dbReference type="ARBA" id="ARBA00032180"/>
    </source>
</evidence>
<feature type="coiled-coil region" evidence="12">
    <location>
        <begin position="260"/>
        <end position="337"/>
    </location>
</feature>
<keyword evidence="9" id="KW-0966">Cell projection</keyword>
<evidence type="ECO:0000256" key="3">
    <source>
        <dbReference type="ARBA" id="ARBA00009071"/>
    </source>
</evidence>
<feature type="region of interest" description="Disordered" evidence="13">
    <location>
        <begin position="1"/>
        <end position="25"/>
    </location>
</feature>
<name>A0A3B1IW73_ASTMX</name>
<evidence type="ECO:0000313" key="15">
    <source>
        <dbReference type="Proteomes" id="UP000018467"/>
    </source>
</evidence>
<dbReference type="AlphaFoldDB" id="A0A3B1IW73"/>
<dbReference type="Gene3D" id="1.20.5.190">
    <property type="match status" value="1"/>
</dbReference>
<evidence type="ECO:0000256" key="4">
    <source>
        <dbReference type="ARBA" id="ARBA00021752"/>
    </source>
</evidence>
<dbReference type="RefSeq" id="XP_007257583.1">
    <property type="nucleotide sequence ID" value="XM_007257521.3"/>
</dbReference>
<proteinExistence type="inferred from homology"/>
<dbReference type="InterPro" id="IPR042815">
    <property type="entry name" value="DRC10"/>
</dbReference>
<evidence type="ECO:0000256" key="13">
    <source>
        <dbReference type="SAM" id="MobiDB-lite"/>
    </source>
</evidence>
<dbReference type="PROSITE" id="PS50096">
    <property type="entry name" value="IQ"/>
    <property type="match status" value="1"/>
</dbReference>
<comment type="subcellular location">
    <subcellularLocation>
        <location evidence="2">Cytoplasm</location>
        <location evidence="2">Cytoskeleton</location>
        <location evidence="2">Flagellum axoneme</location>
    </subcellularLocation>
</comment>
<dbReference type="Pfam" id="PF00612">
    <property type="entry name" value="IQ"/>
    <property type="match status" value="1"/>
</dbReference>
<protein>
    <recommendedName>
        <fullName evidence="4">Dynein regulatory complex protein 10</fullName>
    </recommendedName>
    <alternativeName>
        <fullName evidence="10">IQ domain-containing protein D</fullName>
    </alternativeName>
</protein>
<dbReference type="PANTHER" id="PTHR31598:SF1">
    <property type="entry name" value="DYNEIN REGULATORY COMPLEX PROTEIN 10"/>
    <property type="match status" value="1"/>
</dbReference>
<keyword evidence="12" id="KW-0175">Coiled coil</keyword>
<dbReference type="STRING" id="7994.ENSAMXP00000053536"/>
<evidence type="ECO:0000256" key="2">
    <source>
        <dbReference type="ARBA" id="ARBA00004611"/>
    </source>
</evidence>
<evidence type="ECO:0000256" key="11">
    <source>
        <dbReference type="ARBA" id="ARBA00046836"/>
    </source>
</evidence>
<keyword evidence="15" id="KW-1185">Reference proteome</keyword>
<evidence type="ECO:0000256" key="1">
    <source>
        <dbReference type="ARBA" id="ARBA00003029"/>
    </source>
</evidence>
<dbReference type="InterPro" id="IPR000048">
    <property type="entry name" value="IQ_motif_EF-hand-BS"/>
</dbReference>
<evidence type="ECO:0000256" key="7">
    <source>
        <dbReference type="ARBA" id="ARBA00023069"/>
    </source>
</evidence>
<reference evidence="15" key="1">
    <citation type="submission" date="2013-03" db="EMBL/GenBank/DDBJ databases">
        <authorList>
            <person name="Jeffery W."/>
            <person name="Warren W."/>
            <person name="Wilson R.K."/>
        </authorList>
    </citation>
    <scope>NUCLEOTIDE SEQUENCE</scope>
    <source>
        <strain evidence="15">female</strain>
    </source>
</reference>
<comment type="similarity">
    <text evidence="3">Belongs to the DRC10 family.</text>
</comment>
<reference evidence="14" key="3">
    <citation type="submission" date="2025-05" db="UniProtKB">
        <authorList>
            <consortium name="Ensembl"/>
        </authorList>
    </citation>
    <scope>IDENTIFICATION</scope>
</reference>
<dbReference type="Ensembl" id="ENSAMXT00000053109.1">
    <property type="protein sequence ID" value="ENSAMXP00000053536.1"/>
    <property type="gene ID" value="ENSAMXG00000036602.1"/>
</dbReference>
<reference evidence="15" key="2">
    <citation type="journal article" date="2014" name="Nat. Commun.">
        <title>The cavefish genome reveals candidate genes for eye loss.</title>
        <authorList>
            <person name="McGaugh S.E."/>
            <person name="Gross J.B."/>
            <person name="Aken B."/>
            <person name="Blin M."/>
            <person name="Borowsky R."/>
            <person name="Chalopin D."/>
            <person name="Hinaux H."/>
            <person name="Jeffery W.R."/>
            <person name="Keene A."/>
            <person name="Ma L."/>
            <person name="Minx P."/>
            <person name="Murphy D."/>
            <person name="O'Quin K.E."/>
            <person name="Retaux S."/>
            <person name="Rohner N."/>
            <person name="Searle S.M."/>
            <person name="Stahl B.A."/>
            <person name="Tabin C."/>
            <person name="Volff J.N."/>
            <person name="Yoshizawa M."/>
            <person name="Warren W.C."/>
        </authorList>
    </citation>
    <scope>NUCLEOTIDE SEQUENCE [LARGE SCALE GENOMIC DNA]</scope>
    <source>
        <strain evidence="15">female</strain>
    </source>
</reference>
<keyword evidence="8" id="KW-0206">Cytoskeleton</keyword>
<dbReference type="GeneID" id="103032804"/>
<dbReference type="OMA" id="IMEEHRI"/>
<dbReference type="Ensembl" id="ENSAMXT00000048836.1">
    <property type="protein sequence ID" value="ENSAMXP00000033961.1"/>
    <property type="gene ID" value="ENSAMXG00000036602.1"/>
</dbReference>
<evidence type="ECO:0000256" key="12">
    <source>
        <dbReference type="SAM" id="Coils"/>
    </source>
</evidence>
<comment type="function">
    <text evidence="1">Component of the nexin-dynein regulatory complex (N-DRC), a key regulator of ciliary/flagellar motility which maintains the alignment and integrity of the distal axoneme and regulates microtubule sliding in motile axonemes.</text>
</comment>
<accession>A0A3B1IW73</accession>
<dbReference type="Bgee" id="ENSAMXG00000036602">
    <property type="expression patterns" value="Expressed in mesonephros and 5 other cell types or tissues"/>
</dbReference>
<keyword evidence="7" id="KW-0969">Cilium</keyword>